<dbReference type="InterPro" id="IPR023509">
    <property type="entry name" value="DTD-like_sf"/>
</dbReference>
<comment type="subunit">
    <text evidence="3">Homodimer.</text>
</comment>
<organism evidence="4 5">
    <name type="scientific">Apilactobacillus timberlakei</name>
    <dbReference type="NCBI Taxonomy" id="2008380"/>
    <lineage>
        <taxon>Bacteria</taxon>
        <taxon>Bacillati</taxon>
        <taxon>Bacillota</taxon>
        <taxon>Bacilli</taxon>
        <taxon>Lactobacillales</taxon>
        <taxon>Lactobacillaceae</taxon>
        <taxon>Apilactobacillus</taxon>
    </lineage>
</organism>
<dbReference type="EMBL" id="QUAM01000002">
    <property type="protein sequence ID" value="TPR15167.1"/>
    <property type="molecule type" value="Genomic_DNA"/>
</dbReference>
<dbReference type="SUPFAM" id="SSF69500">
    <property type="entry name" value="DTD-like"/>
    <property type="match status" value="1"/>
</dbReference>
<dbReference type="RefSeq" id="WP_105987613.1">
    <property type="nucleotide sequence ID" value="NZ_POST01000002.1"/>
</dbReference>
<feature type="short sequence motif" description="Gly-cisPro motif, important for rejection of L-amino acids" evidence="3">
    <location>
        <begin position="137"/>
        <end position="138"/>
    </location>
</feature>
<dbReference type="PANTHER" id="PTHR10472">
    <property type="entry name" value="D-TYROSYL-TRNA TYR DEACYLASE"/>
    <property type="match status" value="1"/>
</dbReference>
<keyword evidence="3" id="KW-0963">Cytoplasm</keyword>
<dbReference type="NCBIfam" id="TIGR00256">
    <property type="entry name" value="D-aminoacyl-tRNA deacylase"/>
    <property type="match status" value="1"/>
</dbReference>
<comment type="similarity">
    <text evidence="1 3">Belongs to the DTD family.</text>
</comment>
<evidence type="ECO:0000256" key="1">
    <source>
        <dbReference type="ARBA" id="ARBA00009673"/>
    </source>
</evidence>
<comment type="caution">
    <text evidence="4">The sequence shown here is derived from an EMBL/GenBank/DDBJ whole genome shotgun (WGS) entry which is preliminary data.</text>
</comment>
<keyword evidence="5" id="KW-1185">Reference proteome</keyword>
<dbReference type="Pfam" id="PF02580">
    <property type="entry name" value="Tyr_Deacylase"/>
    <property type="match status" value="1"/>
</dbReference>
<dbReference type="InterPro" id="IPR003732">
    <property type="entry name" value="Daa-tRNA_deacyls_DTD"/>
</dbReference>
<reference evidence="4 5" key="1">
    <citation type="submission" date="2018-08" db="EMBL/GenBank/DDBJ databases">
        <title>Comparative genomics of wild bee and flower associated Lactobacillus reveals potential adaptation to the bee host.</title>
        <authorList>
            <person name="Vuong H.Q."/>
            <person name="Mcfrederick Q.S."/>
        </authorList>
    </citation>
    <scope>NUCLEOTIDE SEQUENCE [LARGE SCALE GENOMIC DNA]</scope>
    <source>
        <strain evidence="4 5">HV_04</strain>
    </source>
</reference>
<protein>
    <recommendedName>
        <fullName evidence="3">D-aminoacyl-tRNA deacylase</fullName>
        <shortName evidence="3">DTD</shortName>
        <ecNumber evidence="3">3.1.1.96</ecNumber>
    </recommendedName>
    <alternativeName>
        <fullName evidence="3">Gly-tRNA(Ala) deacylase</fullName>
        <ecNumber evidence="3">3.1.1.-</ecNumber>
    </alternativeName>
</protein>
<keyword evidence="3" id="KW-0694">RNA-binding</keyword>
<keyword evidence="3" id="KW-0378">Hydrolase</keyword>
<dbReference type="EC" id="3.1.1.96" evidence="3"/>
<evidence type="ECO:0000313" key="4">
    <source>
        <dbReference type="EMBL" id="TPR15167.1"/>
    </source>
</evidence>
<dbReference type="HAMAP" id="MF_00518">
    <property type="entry name" value="Deacylase_Dtd"/>
    <property type="match status" value="1"/>
</dbReference>
<name>A0ABY2YTC9_9LACO</name>
<proteinExistence type="inferred from homology"/>
<comment type="catalytic activity">
    <reaction evidence="3">
        <text>glycyl-tRNA(Ala) + H2O = tRNA(Ala) + glycine + H(+)</text>
        <dbReference type="Rhea" id="RHEA:53744"/>
        <dbReference type="Rhea" id="RHEA-COMP:9657"/>
        <dbReference type="Rhea" id="RHEA-COMP:13640"/>
        <dbReference type="ChEBI" id="CHEBI:15377"/>
        <dbReference type="ChEBI" id="CHEBI:15378"/>
        <dbReference type="ChEBI" id="CHEBI:57305"/>
        <dbReference type="ChEBI" id="CHEBI:78442"/>
        <dbReference type="ChEBI" id="CHEBI:78522"/>
    </reaction>
</comment>
<keyword evidence="2 3" id="KW-0820">tRNA-binding</keyword>
<dbReference type="Proteomes" id="UP000767392">
    <property type="component" value="Unassembled WGS sequence"/>
</dbReference>
<evidence type="ECO:0000256" key="2">
    <source>
        <dbReference type="ARBA" id="ARBA00022555"/>
    </source>
</evidence>
<comment type="catalytic activity">
    <reaction evidence="3">
        <text>a D-aminoacyl-tRNA + H2O = a tRNA + a D-alpha-amino acid + H(+)</text>
        <dbReference type="Rhea" id="RHEA:13953"/>
        <dbReference type="Rhea" id="RHEA-COMP:10123"/>
        <dbReference type="Rhea" id="RHEA-COMP:10124"/>
        <dbReference type="ChEBI" id="CHEBI:15377"/>
        <dbReference type="ChEBI" id="CHEBI:15378"/>
        <dbReference type="ChEBI" id="CHEBI:59871"/>
        <dbReference type="ChEBI" id="CHEBI:78442"/>
        <dbReference type="ChEBI" id="CHEBI:79333"/>
        <dbReference type="EC" id="3.1.1.96"/>
    </reaction>
</comment>
<accession>A0ABY2YTC9</accession>
<dbReference type="Gene3D" id="3.50.80.10">
    <property type="entry name" value="D-tyrosyl-tRNA(Tyr) deacylase"/>
    <property type="match status" value="1"/>
</dbReference>
<dbReference type="PANTHER" id="PTHR10472:SF5">
    <property type="entry name" value="D-AMINOACYL-TRNA DEACYLASE 1"/>
    <property type="match status" value="1"/>
</dbReference>
<dbReference type="EC" id="3.1.1.-" evidence="3"/>
<evidence type="ECO:0000256" key="3">
    <source>
        <dbReference type="HAMAP-Rule" id="MF_00518"/>
    </source>
</evidence>
<gene>
    <name evidence="3" type="primary">dtd</name>
    <name evidence="4" type="ORF">DY048_02590</name>
</gene>
<comment type="subcellular location">
    <subcellularLocation>
        <location evidence="3">Cytoplasm</location>
    </subcellularLocation>
</comment>
<comment type="function">
    <text evidence="3">An aminoacyl-tRNA editing enzyme that deacylates mischarged D-aminoacyl-tRNAs. Also deacylates mischarged glycyl-tRNA(Ala), protecting cells against glycine mischarging by AlaRS. Acts via tRNA-based rather than protein-based catalysis; rejects L-amino acids rather than detecting D-amino acids in the active site. By recycling D-aminoacyl-tRNA to D-amino acids and free tRNA molecules, this enzyme counteracts the toxicity associated with the formation of D-aminoacyl-tRNA entities in vivo and helps enforce protein L-homochirality.</text>
</comment>
<sequence>MKVVLQRVNKASVSINDHLFNKINKGYLLLVGIKDSDSSDDIDYLVRKITNLRIFEDDNGKTNLNLSSVNGEILSISQFTLYANTKHGNRPSFVDAGEPNFASEMYDSFNQELLDAGNSVKTGQFGADMQIDLQNDGPFTIVFDTENK</sequence>
<evidence type="ECO:0000313" key="5">
    <source>
        <dbReference type="Proteomes" id="UP000767392"/>
    </source>
</evidence>
<comment type="domain">
    <text evidence="3">A Gly-cisPro motif from one monomer fits into the active site of the other monomer to allow specific chiral rejection of L-amino acids.</text>
</comment>